<dbReference type="Proteomes" id="UP000236340">
    <property type="component" value="Unassembled WGS sequence"/>
</dbReference>
<sequence length="103" mass="11504">MGFPHPFFIPESVNPLSADSTKSLTCLSFPKITSEPMSAPQLFGNPIQAKHLHSPSNRNSLIQVILSTEPDPIQGYGYLDFNRFPCNSQQLDLFQLQAMLEKP</sequence>
<dbReference type="EMBL" id="PPFX01000027">
    <property type="protein sequence ID" value="PNU19590.1"/>
    <property type="molecule type" value="Genomic_DNA"/>
</dbReference>
<name>A0A2K2H8P1_9BACT</name>
<accession>A0A2K2H8P1</accession>
<protein>
    <submittedName>
        <fullName evidence="1">Uncharacterized protein</fullName>
    </submittedName>
</protein>
<organism evidence="1 2">
    <name type="scientific">Geothermobacter hydrogeniphilus</name>
    <dbReference type="NCBI Taxonomy" id="1969733"/>
    <lineage>
        <taxon>Bacteria</taxon>
        <taxon>Pseudomonadati</taxon>
        <taxon>Thermodesulfobacteriota</taxon>
        <taxon>Desulfuromonadia</taxon>
        <taxon>Desulfuromonadales</taxon>
        <taxon>Geothermobacteraceae</taxon>
        <taxon>Geothermobacter</taxon>
    </lineage>
</organism>
<evidence type="ECO:0000313" key="1">
    <source>
        <dbReference type="EMBL" id="PNU19590.1"/>
    </source>
</evidence>
<dbReference type="AlphaFoldDB" id="A0A2K2H8P1"/>
<evidence type="ECO:0000313" key="2">
    <source>
        <dbReference type="Proteomes" id="UP000236340"/>
    </source>
</evidence>
<gene>
    <name evidence="1" type="ORF">C2E25_11665</name>
</gene>
<proteinExistence type="predicted"/>
<comment type="caution">
    <text evidence="1">The sequence shown here is derived from an EMBL/GenBank/DDBJ whole genome shotgun (WGS) entry which is preliminary data.</text>
</comment>
<reference evidence="1 2" key="1">
    <citation type="journal article" date="2018" name="Genome Announc.">
        <title>Genome Sequence of Geothermobacter sp. HR-1 Iron Reducer from the Loihi Seamount.</title>
        <authorList>
            <person name="Smith H."/>
            <person name="Abuyen K."/>
            <person name="Tremblay J."/>
            <person name="Savalia P."/>
            <person name="Perez-Rodriguez I."/>
            <person name="Emerson D."/>
            <person name="Tully B."/>
            <person name="Amend J."/>
        </authorList>
    </citation>
    <scope>NUCLEOTIDE SEQUENCE [LARGE SCALE GENOMIC DNA]</scope>
    <source>
        <strain evidence="1 2">HR-1</strain>
    </source>
</reference>